<dbReference type="OrthoDB" id="9808822at2"/>
<dbReference type="RefSeq" id="WP_055335953.1">
    <property type="nucleotide sequence ID" value="NZ_CDNF01000035.1"/>
</dbReference>
<protein>
    <submittedName>
        <fullName evidence="3">CobW/P47K family protein</fullName>
    </submittedName>
</protein>
<organism evidence="3 4">
    <name type="scientific">Paraclostridium sordellii</name>
    <name type="common">Clostridium sordellii</name>
    <dbReference type="NCBI Taxonomy" id="1505"/>
    <lineage>
        <taxon>Bacteria</taxon>
        <taxon>Bacillati</taxon>
        <taxon>Bacillota</taxon>
        <taxon>Clostridia</taxon>
        <taxon>Peptostreptococcales</taxon>
        <taxon>Peptostreptococcaceae</taxon>
        <taxon>Paraclostridium</taxon>
    </lineage>
</organism>
<dbReference type="InterPro" id="IPR027417">
    <property type="entry name" value="P-loop_NTPase"/>
</dbReference>
<dbReference type="InterPro" id="IPR011629">
    <property type="entry name" value="CobW-like_C"/>
</dbReference>
<dbReference type="AlphaFoldDB" id="A0A0C7QL76"/>
<dbReference type="SUPFAM" id="SSF90002">
    <property type="entry name" value="Hypothetical protein YjiA, C-terminal domain"/>
    <property type="match status" value="1"/>
</dbReference>
<proteinExistence type="predicted"/>
<dbReference type="Proteomes" id="UP000049127">
    <property type="component" value="Unassembled WGS sequence"/>
</dbReference>
<dbReference type="GO" id="GO:0005737">
    <property type="term" value="C:cytoplasm"/>
    <property type="evidence" value="ECO:0007669"/>
    <property type="project" value="TreeGrafter"/>
</dbReference>
<dbReference type="SUPFAM" id="SSF52540">
    <property type="entry name" value="P-loop containing nucleoside triphosphate hydrolases"/>
    <property type="match status" value="1"/>
</dbReference>
<feature type="domain" description="CobW/HypB/UreG nucleotide-binding" evidence="1">
    <location>
        <begin position="6"/>
        <end position="178"/>
    </location>
</feature>
<evidence type="ECO:0000259" key="2">
    <source>
        <dbReference type="Pfam" id="PF07683"/>
    </source>
</evidence>
<dbReference type="EMBL" id="CEKZ01000003">
    <property type="protein sequence ID" value="CEQ04246.1"/>
    <property type="molecule type" value="Genomic_DNA"/>
</dbReference>
<dbReference type="Pfam" id="PF07683">
    <property type="entry name" value="CobW_C"/>
    <property type="match status" value="1"/>
</dbReference>
<dbReference type="InterPro" id="IPR003495">
    <property type="entry name" value="CobW/HypB/UreG_nucleotide-bd"/>
</dbReference>
<name>A0A0C7QL76_PARSO</name>
<dbReference type="PANTHER" id="PTHR13748">
    <property type="entry name" value="COBW-RELATED"/>
    <property type="match status" value="1"/>
</dbReference>
<dbReference type="CDD" id="cd03112">
    <property type="entry name" value="CobW-like"/>
    <property type="match status" value="1"/>
</dbReference>
<evidence type="ECO:0000313" key="4">
    <source>
        <dbReference type="Proteomes" id="UP000049127"/>
    </source>
</evidence>
<gene>
    <name evidence="3" type="primary">yjiA</name>
    <name evidence="3" type="ORF">R28058_19791</name>
</gene>
<evidence type="ECO:0000313" key="3">
    <source>
        <dbReference type="EMBL" id="CEQ04246.1"/>
    </source>
</evidence>
<accession>A0A0C7QL76</accession>
<sequence>MIKIDVVSGFLGSGKTTLIKHMLESIKHEKVVIIENEFGQIGIDGDLISKSGIDVLELQNGCICCSIKLNFRDTLLDIIEKFNPDRILIEPTGIGLLSEIISMIENLNLKNTLSINSLITVVDGLNYFDYIDNFGDFFEDQIKNASILMISKTQLIDKDELNKVELSLKNLNKTANIINKDWDKIPFYNFFEKLDLLNCEISDDIRALIKKDISEDMKNIKSISKIPNKIYTVESLEHILSSLNNEKLGKIIRCKGFVNNDEGILEFNYINGNYTIASTNRDITPKLCIIGSNLGKEELLNMFK</sequence>
<dbReference type="InterPro" id="IPR051316">
    <property type="entry name" value="Zinc-reg_GTPase_activator"/>
</dbReference>
<dbReference type="Pfam" id="PF02492">
    <property type="entry name" value="cobW"/>
    <property type="match status" value="1"/>
</dbReference>
<dbReference type="PANTHER" id="PTHR13748:SF62">
    <property type="entry name" value="COBW DOMAIN-CONTAINING PROTEIN"/>
    <property type="match status" value="1"/>
</dbReference>
<dbReference type="Gene3D" id="3.40.50.300">
    <property type="entry name" value="P-loop containing nucleotide triphosphate hydrolases"/>
    <property type="match status" value="1"/>
</dbReference>
<reference evidence="3 4" key="1">
    <citation type="submission" date="2015-01" db="EMBL/GenBank/DDBJ databases">
        <authorList>
            <person name="Aslett A.Martin."/>
            <person name="De Silva Nishadi"/>
        </authorList>
    </citation>
    <scope>NUCLEOTIDE SEQUENCE [LARGE SCALE GENOMIC DNA]</scope>
    <source>
        <strain evidence="3 4">R28058</strain>
    </source>
</reference>
<evidence type="ECO:0000259" key="1">
    <source>
        <dbReference type="Pfam" id="PF02492"/>
    </source>
</evidence>
<feature type="domain" description="CobW C-terminal" evidence="2">
    <location>
        <begin position="235"/>
        <end position="303"/>
    </location>
</feature>